<feature type="non-terminal residue" evidence="1">
    <location>
        <position position="1"/>
    </location>
</feature>
<protein>
    <submittedName>
        <fullName evidence="1">Uncharacterized protein</fullName>
    </submittedName>
</protein>
<gene>
    <name evidence="1" type="ORF">THAOC_27995</name>
</gene>
<dbReference type="Proteomes" id="UP000266841">
    <property type="component" value="Unassembled WGS sequence"/>
</dbReference>
<name>K0RG91_THAOC</name>
<organism evidence="1 2">
    <name type="scientific">Thalassiosira oceanica</name>
    <name type="common">Marine diatom</name>
    <dbReference type="NCBI Taxonomy" id="159749"/>
    <lineage>
        <taxon>Eukaryota</taxon>
        <taxon>Sar</taxon>
        <taxon>Stramenopiles</taxon>
        <taxon>Ochrophyta</taxon>
        <taxon>Bacillariophyta</taxon>
        <taxon>Coscinodiscophyceae</taxon>
        <taxon>Thalassiosirophycidae</taxon>
        <taxon>Thalassiosirales</taxon>
        <taxon>Thalassiosiraceae</taxon>
        <taxon>Thalassiosira</taxon>
    </lineage>
</organism>
<evidence type="ECO:0000313" key="1">
    <source>
        <dbReference type="EMBL" id="EJK52703.1"/>
    </source>
</evidence>
<sequence length="177" mass="19612">TGIKPLKRTIPATAHQSRVTSVSVRRAELARLASAHARQLRRQTAAAPKAREGPRKVVLGAWSIAQPMPRAAPALAVAHMSSQAVDCNALEATTSIEEITDNEHNRDTLRSLQNDELPALWLCKPGMAIRWGDYEEFELGSSRELDWLRHFAKKSTRLEMVGISGGCIRQLQRTLRG</sequence>
<dbReference type="EMBL" id="AGNL01039370">
    <property type="protein sequence ID" value="EJK52703.1"/>
    <property type="molecule type" value="Genomic_DNA"/>
</dbReference>
<dbReference type="AlphaFoldDB" id="K0RG91"/>
<keyword evidence="2" id="KW-1185">Reference proteome</keyword>
<proteinExistence type="predicted"/>
<accession>K0RG91</accession>
<evidence type="ECO:0000313" key="2">
    <source>
        <dbReference type="Proteomes" id="UP000266841"/>
    </source>
</evidence>
<reference evidence="1 2" key="1">
    <citation type="journal article" date="2012" name="Genome Biol.">
        <title>Genome and low-iron response of an oceanic diatom adapted to chronic iron limitation.</title>
        <authorList>
            <person name="Lommer M."/>
            <person name="Specht M."/>
            <person name="Roy A.S."/>
            <person name="Kraemer L."/>
            <person name="Andreson R."/>
            <person name="Gutowska M.A."/>
            <person name="Wolf J."/>
            <person name="Bergner S.V."/>
            <person name="Schilhabel M.B."/>
            <person name="Klostermeier U.C."/>
            <person name="Beiko R.G."/>
            <person name="Rosenstiel P."/>
            <person name="Hippler M."/>
            <person name="Laroche J."/>
        </authorList>
    </citation>
    <scope>NUCLEOTIDE SEQUENCE [LARGE SCALE GENOMIC DNA]</scope>
    <source>
        <strain evidence="1 2">CCMP1005</strain>
    </source>
</reference>
<comment type="caution">
    <text evidence="1">The sequence shown here is derived from an EMBL/GenBank/DDBJ whole genome shotgun (WGS) entry which is preliminary data.</text>
</comment>